<feature type="compositionally biased region" description="Acidic residues" evidence="1">
    <location>
        <begin position="14"/>
        <end position="25"/>
    </location>
</feature>
<reference evidence="2 3" key="1">
    <citation type="submission" date="2024-01" db="EMBL/GenBank/DDBJ databases">
        <authorList>
            <person name="Alioto T."/>
            <person name="Alioto T."/>
            <person name="Gomez Garrido J."/>
        </authorList>
    </citation>
    <scope>NUCLEOTIDE SEQUENCE [LARGE SCALE GENOMIC DNA]</scope>
</reference>
<feature type="region of interest" description="Disordered" evidence="1">
    <location>
        <begin position="133"/>
        <end position="164"/>
    </location>
</feature>
<feature type="region of interest" description="Disordered" evidence="1">
    <location>
        <begin position="1"/>
        <end position="93"/>
    </location>
</feature>
<dbReference type="EMBL" id="CAWUFR010000097">
    <property type="protein sequence ID" value="CAK6966815.1"/>
    <property type="molecule type" value="Genomic_DNA"/>
</dbReference>
<evidence type="ECO:0000313" key="2">
    <source>
        <dbReference type="EMBL" id="CAK6966815.1"/>
    </source>
</evidence>
<dbReference type="Proteomes" id="UP001314229">
    <property type="component" value="Unassembled WGS sequence"/>
</dbReference>
<comment type="caution">
    <text evidence="2">The sequence shown here is derived from an EMBL/GenBank/DDBJ whole genome shotgun (WGS) entry which is preliminary data.</text>
</comment>
<proteinExistence type="predicted"/>
<feature type="compositionally biased region" description="Basic residues" evidence="1">
    <location>
        <begin position="134"/>
        <end position="145"/>
    </location>
</feature>
<dbReference type="AlphaFoldDB" id="A0AAV1P630"/>
<name>A0AAV1P630_SCOSC</name>
<keyword evidence="3" id="KW-1185">Reference proteome</keyword>
<gene>
    <name evidence="2" type="ORF">FSCOSCO3_A036129</name>
</gene>
<evidence type="ECO:0000313" key="3">
    <source>
        <dbReference type="Proteomes" id="UP001314229"/>
    </source>
</evidence>
<feature type="compositionally biased region" description="Polar residues" evidence="1">
    <location>
        <begin position="78"/>
        <end position="88"/>
    </location>
</feature>
<accession>A0AAV1P630</accession>
<protein>
    <submittedName>
        <fullName evidence="2">Mitotic apparatus protein p62-like</fullName>
    </submittedName>
</protein>
<sequence>MDIYQKKRPCLEPIQEESEQEDETEGDKTGKQEEDFQGQVSMETDEVMAKDESNKDEDDDVPLRVLRPRRLSHSSSHESFPQMQSTNNDQEEMENLAVSDLSTFAEALSDATLPPGKPRIEFQKSFSSTLPRTKVSKIVRQKHKPPQQSVQKKTNRKRNKKASLVDEPFPQWLVDLMVNIEEATTHQLVVE</sequence>
<organism evidence="2 3">
    <name type="scientific">Scomber scombrus</name>
    <name type="common">Atlantic mackerel</name>
    <name type="synonym">Scomber vernalis</name>
    <dbReference type="NCBI Taxonomy" id="13677"/>
    <lineage>
        <taxon>Eukaryota</taxon>
        <taxon>Metazoa</taxon>
        <taxon>Chordata</taxon>
        <taxon>Craniata</taxon>
        <taxon>Vertebrata</taxon>
        <taxon>Euteleostomi</taxon>
        <taxon>Actinopterygii</taxon>
        <taxon>Neopterygii</taxon>
        <taxon>Teleostei</taxon>
        <taxon>Neoteleostei</taxon>
        <taxon>Acanthomorphata</taxon>
        <taxon>Pelagiaria</taxon>
        <taxon>Scombriformes</taxon>
        <taxon>Scombridae</taxon>
        <taxon>Scomber</taxon>
    </lineage>
</organism>
<evidence type="ECO:0000256" key="1">
    <source>
        <dbReference type="SAM" id="MobiDB-lite"/>
    </source>
</evidence>